<accession>A0A0J6HZL3</accession>
<dbReference type="EMBL" id="DS268109">
    <property type="protein sequence ID" value="KMM64432.1"/>
    <property type="molecule type" value="Genomic_DNA"/>
</dbReference>
<feature type="region of interest" description="Disordered" evidence="1">
    <location>
        <begin position="41"/>
        <end position="67"/>
    </location>
</feature>
<name>A0A0J6HZL3_COCPO</name>
<proteinExistence type="predicted"/>
<reference evidence="3" key="2">
    <citation type="journal article" date="2009" name="Genome Res.">
        <title>Comparative genomic analyses of the human fungal pathogens Coccidioides and their relatives.</title>
        <authorList>
            <person name="Sharpton T.J."/>
            <person name="Stajich J.E."/>
            <person name="Rounsley S.D."/>
            <person name="Gardner M.J."/>
            <person name="Wortman J.R."/>
            <person name="Jordar V.S."/>
            <person name="Maiti R."/>
            <person name="Kodira C.D."/>
            <person name="Neafsey D.E."/>
            <person name="Zeng Q."/>
            <person name="Hung C.-Y."/>
            <person name="McMahan C."/>
            <person name="Muszewska A."/>
            <person name="Grynberg M."/>
            <person name="Mandel M.A."/>
            <person name="Kellner E.M."/>
            <person name="Barker B.M."/>
            <person name="Galgiani J.N."/>
            <person name="Orbach M.J."/>
            <person name="Kirkland T.N."/>
            <person name="Cole G.T."/>
            <person name="Henn M.R."/>
            <person name="Birren B.W."/>
            <person name="Taylor J.W."/>
        </authorList>
    </citation>
    <scope>NUCLEOTIDE SEQUENCE [LARGE SCALE GENOMIC DNA]</scope>
    <source>
        <strain evidence="3">RMSCC 3488</strain>
    </source>
</reference>
<gene>
    <name evidence="2" type="ORF">CPAG_00784</name>
</gene>
<sequence length="150" mass="16521">MTTALDVCRSPQGRPGLHTCSNSASISPIRHELLLSAKRPGFELPSPARMTSDSKMRPKGPVLPTLSQSSRTTCIALNSLRFKTIRTMKDNKDNSYSEKVPSGYAAWRGDVQPGHRLQGLRSFNSGKEMADGTCGSEREDKHSFWNGHCD</sequence>
<reference evidence="2 3" key="1">
    <citation type="submission" date="2007-06" db="EMBL/GenBank/DDBJ databases">
        <title>The Genome Sequence of Coccidioides posadasii RMSCC_3488.</title>
        <authorList>
            <consortium name="Coccidioides Genome Resources Consortium"/>
            <consortium name="The Broad Institute Genome Sequencing Platform"/>
            <person name="Henn M.R."/>
            <person name="Sykes S."/>
            <person name="Young S."/>
            <person name="Jaffe D."/>
            <person name="Berlin A."/>
            <person name="Alvarez P."/>
            <person name="Butler J."/>
            <person name="Gnerre S."/>
            <person name="Grabherr M."/>
            <person name="Mauceli E."/>
            <person name="Brockman W."/>
            <person name="Kodira C."/>
            <person name="Alvarado L."/>
            <person name="Zeng Q."/>
            <person name="Crawford M."/>
            <person name="Antoine C."/>
            <person name="Devon K."/>
            <person name="Galgiani J."/>
            <person name="Orsborn K."/>
            <person name="Lewis M.L."/>
            <person name="Nusbaum C."/>
            <person name="Galagan J."/>
            <person name="Birren B."/>
        </authorList>
    </citation>
    <scope>NUCLEOTIDE SEQUENCE [LARGE SCALE GENOMIC DNA]</scope>
    <source>
        <strain evidence="2 3">RMSCC 3488</strain>
    </source>
</reference>
<protein>
    <submittedName>
        <fullName evidence="2">Uncharacterized protein</fullName>
    </submittedName>
</protein>
<dbReference type="Proteomes" id="UP000054567">
    <property type="component" value="Unassembled WGS sequence"/>
</dbReference>
<evidence type="ECO:0000313" key="2">
    <source>
        <dbReference type="EMBL" id="KMM64432.1"/>
    </source>
</evidence>
<organism evidence="2 3">
    <name type="scientific">Coccidioides posadasii RMSCC 3488</name>
    <dbReference type="NCBI Taxonomy" id="454284"/>
    <lineage>
        <taxon>Eukaryota</taxon>
        <taxon>Fungi</taxon>
        <taxon>Dikarya</taxon>
        <taxon>Ascomycota</taxon>
        <taxon>Pezizomycotina</taxon>
        <taxon>Eurotiomycetes</taxon>
        <taxon>Eurotiomycetidae</taxon>
        <taxon>Onygenales</taxon>
        <taxon>Onygenaceae</taxon>
        <taxon>Coccidioides</taxon>
    </lineage>
</organism>
<evidence type="ECO:0000256" key="1">
    <source>
        <dbReference type="SAM" id="MobiDB-lite"/>
    </source>
</evidence>
<evidence type="ECO:0000313" key="3">
    <source>
        <dbReference type="Proteomes" id="UP000054567"/>
    </source>
</evidence>
<dbReference type="VEuPathDB" id="FungiDB:CPAG_00784"/>
<dbReference type="AlphaFoldDB" id="A0A0J6HZL3"/>
<reference evidence="3" key="3">
    <citation type="journal article" date="2010" name="Genome Res.">
        <title>Population genomic sequencing of Coccidioides fungi reveals recent hybridization and transposon control.</title>
        <authorList>
            <person name="Neafsey D.E."/>
            <person name="Barker B.M."/>
            <person name="Sharpton T.J."/>
            <person name="Stajich J.E."/>
            <person name="Park D.J."/>
            <person name="Whiston E."/>
            <person name="Hung C.-Y."/>
            <person name="McMahan C."/>
            <person name="White J."/>
            <person name="Sykes S."/>
            <person name="Heiman D."/>
            <person name="Young S."/>
            <person name="Zeng Q."/>
            <person name="Abouelleil A."/>
            <person name="Aftuck L."/>
            <person name="Bessette D."/>
            <person name="Brown A."/>
            <person name="FitzGerald M."/>
            <person name="Lui A."/>
            <person name="Macdonald J.P."/>
            <person name="Priest M."/>
            <person name="Orbach M.J."/>
            <person name="Galgiani J.N."/>
            <person name="Kirkland T.N."/>
            <person name="Cole G.T."/>
            <person name="Birren B.W."/>
            <person name="Henn M.R."/>
            <person name="Taylor J.W."/>
            <person name="Rounsley S.D."/>
        </authorList>
    </citation>
    <scope>NUCLEOTIDE SEQUENCE [LARGE SCALE GENOMIC DNA]</scope>
    <source>
        <strain evidence="3">RMSCC 3488</strain>
    </source>
</reference>